<dbReference type="Pfam" id="PF00528">
    <property type="entry name" value="BPD_transp_1"/>
    <property type="match status" value="1"/>
</dbReference>
<keyword evidence="4 5" id="KW-0472">Membrane</keyword>
<dbReference type="SUPFAM" id="SSF161098">
    <property type="entry name" value="MetI-like"/>
    <property type="match status" value="1"/>
</dbReference>
<dbReference type="GO" id="GO:0055085">
    <property type="term" value="P:transmembrane transport"/>
    <property type="evidence" value="ECO:0007669"/>
    <property type="project" value="InterPro"/>
</dbReference>
<dbReference type="AlphaFoldDB" id="E8KGP5"/>
<comment type="similarity">
    <text evidence="5">Belongs to the binding-protein-dependent transport system permease family.</text>
</comment>
<dbReference type="HOGENOM" id="CLU_1358065_0_0_6"/>
<comment type="subcellular location">
    <subcellularLocation>
        <location evidence="1 5">Cell membrane</location>
        <topology evidence="1 5">Multi-pass membrane protein</topology>
    </subcellularLocation>
</comment>
<comment type="caution">
    <text evidence="7">The sequence shown here is derived from an EMBL/GenBank/DDBJ whole genome shotgun (WGS) entry which is preliminary data.</text>
</comment>
<proteinExistence type="inferred from homology"/>
<dbReference type="PANTHER" id="PTHR43496">
    <property type="entry name" value="PROTEIN LPLB"/>
    <property type="match status" value="1"/>
</dbReference>
<reference evidence="7 8" key="1">
    <citation type="submission" date="2011-01" db="EMBL/GenBank/DDBJ databases">
        <authorList>
            <person name="Muzny D."/>
            <person name="Qin X."/>
            <person name="Deng J."/>
            <person name="Jiang H."/>
            <person name="Liu Y."/>
            <person name="Qu J."/>
            <person name="Song X.-Z."/>
            <person name="Zhang L."/>
            <person name="Thornton R."/>
            <person name="Coyle M."/>
            <person name="Francisco L."/>
            <person name="Jackson L."/>
            <person name="Javaid M."/>
            <person name="Korchina V."/>
            <person name="Kovar C."/>
            <person name="Mata R."/>
            <person name="Mathew T."/>
            <person name="Ngo R."/>
            <person name="Nguyen L."/>
            <person name="Nguyen N."/>
            <person name="Okwuonu G."/>
            <person name="Ongeri F."/>
            <person name="Pham C."/>
            <person name="Simmons D."/>
            <person name="Wilczek-Boney K."/>
            <person name="Hale W."/>
            <person name="Jakkamsetti A."/>
            <person name="Pham P."/>
            <person name="Ruth R."/>
            <person name="San Lucas F."/>
            <person name="Warren J."/>
            <person name="Zhang J."/>
            <person name="Zhao Z."/>
            <person name="Zhou C."/>
            <person name="Zhu D."/>
            <person name="Lee S."/>
            <person name="Bess C."/>
            <person name="Blankenburg K."/>
            <person name="Forbes L."/>
            <person name="Fu Q."/>
            <person name="Gubbala S."/>
            <person name="Hirani K."/>
            <person name="Jayaseelan J.C."/>
            <person name="Lara F."/>
            <person name="Munidasa M."/>
            <person name="Palculict T."/>
            <person name="Patil S."/>
            <person name="Pu L.-L."/>
            <person name="Saada N."/>
            <person name="Tang L."/>
            <person name="Weissenberger G."/>
            <person name="Zhu Y."/>
            <person name="Hemphill L."/>
            <person name="Shang Y."/>
            <person name="Youmans B."/>
            <person name="Ayvaz T."/>
            <person name="Ross M."/>
            <person name="Santibanez J."/>
            <person name="Aqrawi P."/>
            <person name="Gross S."/>
            <person name="Joshi V."/>
            <person name="Fowler G."/>
            <person name="Nazareth L."/>
            <person name="Reid J."/>
            <person name="Worley K."/>
            <person name="Petrosino J."/>
            <person name="Highlander S."/>
            <person name="Gibbs R."/>
        </authorList>
    </citation>
    <scope>NUCLEOTIDE SEQUENCE [LARGE SCALE GENOMIC DNA]</scope>
    <source>
        <strain evidence="7 8">ATCC 25976</strain>
    </source>
</reference>
<dbReference type="CDD" id="cd06261">
    <property type="entry name" value="TM_PBP2"/>
    <property type="match status" value="1"/>
</dbReference>
<dbReference type="Proteomes" id="UP000005467">
    <property type="component" value="Unassembled WGS sequence"/>
</dbReference>
<feature type="transmembrane region" description="Helical" evidence="5">
    <location>
        <begin position="170"/>
        <end position="195"/>
    </location>
</feature>
<gene>
    <name evidence="7" type="ORF">HMPREF0027_1012</name>
</gene>
<evidence type="ECO:0000256" key="5">
    <source>
        <dbReference type="RuleBase" id="RU363032"/>
    </source>
</evidence>
<evidence type="ECO:0000256" key="4">
    <source>
        <dbReference type="ARBA" id="ARBA00023136"/>
    </source>
</evidence>
<keyword evidence="2 5" id="KW-0812">Transmembrane</keyword>
<dbReference type="InterPro" id="IPR000515">
    <property type="entry name" value="MetI-like"/>
</dbReference>
<protein>
    <submittedName>
        <fullName evidence="7">ABC transporter, permease protein</fullName>
    </submittedName>
</protein>
<evidence type="ECO:0000256" key="3">
    <source>
        <dbReference type="ARBA" id="ARBA00022989"/>
    </source>
</evidence>
<sequence length="201" mass="21909">MIQTLLFSLIAAPISAVLGLLIAYLLTRRTFVGKQSLEFVTLLCFVVPGTVAGVSYVVAFNHSPIYLTDTAAIIVLSMVTRNMPIGMRACMAALQQLDKLLDEASFSLRVSSLKTLLFVTLPLLKPAFLSALVTSFVRSMTMISAIVFLVSPSTRVATSYILNRVEDGAYGLAVAYGSTLIMVMVLIIGLFGWLMKDKQRF</sequence>
<dbReference type="EMBL" id="AEVG01000068">
    <property type="protein sequence ID" value="EFX91900.1"/>
    <property type="molecule type" value="Genomic_DNA"/>
</dbReference>
<dbReference type="InterPro" id="IPR035906">
    <property type="entry name" value="MetI-like_sf"/>
</dbReference>
<keyword evidence="8" id="KW-1185">Reference proteome</keyword>
<feature type="domain" description="ABC transmembrane type-1" evidence="6">
    <location>
        <begin position="1"/>
        <end position="191"/>
    </location>
</feature>
<dbReference type="PROSITE" id="PS50928">
    <property type="entry name" value="ABC_TM1"/>
    <property type="match status" value="1"/>
</dbReference>
<evidence type="ECO:0000259" key="6">
    <source>
        <dbReference type="PROSITE" id="PS50928"/>
    </source>
</evidence>
<organism evidence="7 8">
    <name type="scientific">Actinobacillus ureae ATCC 25976</name>
    <dbReference type="NCBI Taxonomy" id="887324"/>
    <lineage>
        <taxon>Bacteria</taxon>
        <taxon>Pseudomonadati</taxon>
        <taxon>Pseudomonadota</taxon>
        <taxon>Gammaproteobacteria</taxon>
        <taxon>Pasteurellales</taxon>
        <taxon>Pasteurellaceae</taxon>
        <taxon>Actinobacillus</taxon>
    </lineage>
</organism>
<feature type="transmembrane region" description="Helical" evidence="5">
    <location>
        <begin position="39"/>
        <end position="59"/>
    </location>
</feature>
<dbReference type="PANTHER" id="PTHR43496:SF1">
    <property type="entry name" value="POLYGALACTURONAN_RHAMNOGALACTURONAN TRANSPORT SYSTEM PERMEASE PROTEIN YTEP"/>
    <property type="match status" value="1"/>
</dbReference>
<keyword evidence="3 5" id="KW-1133">Transmembrane helix</keyword>
<evidence type="ECO:0000256" key="1">
    <source>
        <dbReference type="ARBA" id="ARBA00004651"/>
    </source>
</evidence>
<feature type="transmembrane region" description="Helical" evidence="5">
    <location>
        <begin position="6"/>
        <end position="27"/>
    </location>
</feature>
<name>E8KGP5_9PAST</name>
<accession>E8KGP5</accession>
<dbReference type="GO" id="GO:0005886">
    <property type="term" value="C:plasma membrane"/>
    <property type="evidence" value="ECO:0007669"/>
    <property type="project" value="UniProtKB-SubCell"/>
</dbReference>
<evidence type="ECO:0000313" key="7">
    <source>
        <dbReference type="EMBL" id="EFX91900.1"/>
    </source>
</evidence>
<keyword evidence="5" id="KW-0813">Transport</keyword>
<dbReference type="Gene3D" id="1.10.3720.10">
    <property type="entry name" value="MetI-like"/>
    <property type="match status" value="1"/>
</dbReference>
<evidence type="ECO:0000256" key="2">
    <source>
        <dbReference type="ARBA" id="ARBA00022692"/>
    </source>
</evidence>
<evidence type="ECO:0000313" key="8">
    <source>
        <dbReference type="Proteomes" id="UP000005467"/>
    </source>
</evidence>